<organism evidence="4 5">
    <name type="scientific">Oceanotoga teriensis</name>
    <dbReference type="NCBI Taxonomy" id="515440"/>
    <lineage>
        <taxon>Bacteria</taxon>
        <taxon>Thermotogati</taxon>
        <taxon>Thermotogota</taxon>
        <taxon>Thermotogae</taxon>
        <taxon>Petrotogales</taxon>
        <taxon>Petrotogaceae</taxon>
        <taxon>Oceanotoga</taxon>
    </lineage>
</organism>
<evidence type="ECO:0000256" key="2">
    <source>
        <dbReference type="SAM" id="Phobius"/>
    </source>
</evidence>
<keyword evidence="5" id="KW-1185">Reference proteome</keyword>
<keyword evidence="2" id="KW-0812">Transmembrane</keyword>
<feature type="transmembrane region" description="Helical" evidence="2">
    <location>
        <begin position="295"/>
        <end position="316"/>
    </location>
</feature>
<dbReference type="GO" id="GO:0052621">
    <property type="term" value="F:diguanylate cyclase activity"/>
    <property type="evidence" value="ECO:0007669"/>
    <property type="project" value="TreeGrafter"/>
</dbReference>
<dbReference type="InterPro" id="IPR029787">
    <property type="entry name" value="Nucleotide_cyclase"/>
</dbReference>
<keyword evidence="2" id="KW-0472">Membrane</keyword>
<dbReference type="SMART" id="SM00267">
    <property type="entry name" value="GGDEF"/>
    <property type="match status" value="1"/>
</dbReference>
<keyword evidence="2" id="KW-1133">Transmembrane helix</keyword>
<accession>A0AA45HIL7</accession>
<dbReference type="Gene3D" id="3.30.70.270">
    <property type="match status" value="1"/>
</dbReference>
<gene>
    <name evidence="4" type="ORF">C7380_1071</name>
</gene>
<evidence type="ECO:0000313" key="5">
    <source>
        <dbReference type="Proteomes" id="UP000245921"/>
    </source>
</evidence>
<dbReference type="Proteomes" id="UP000245921">
    <property type="component" value="Unassembled WGS sequence"/>
</dbReference>
<sequence>MKFNKIDIIFISILLSFIIIMTLGITTFTNKSIELQQNEFKMRQIGKVEIIKSSMFIQINTLISHIDTLSKSKYAHLSIKDSIFIPEIVKDDYMNHNELIAHTFLDKNLNPIGFYSKETNDKNSEIYSELRKYIENNYDTIKNIDDMLITNIKVTDNYEFFSIIKKIPTYSEVKYLIFTINLNSLIENYIKILPNNIMKSIFIIDEKKQIIHDHDEYEIGKNIEEIYKENPQIITLANKMVNNENGTETYFVKENEKTIQKLMSWTTLSMDERKIIIAMTEPLTEINQVITKLELIGIILGVVQLMFLMLSFYIYFDIKKKIGKEQSKKLEKIIHERTKELEKSKELISDQKEELEASNEQLIAYNEELIAQKEELEFSFEELNKVTEKFEEIIHIISKIDITKKPNRDQFLSDLFKSAMKITPEANYGSVFKYENDKIVFIDCVGHDLEKLQALDLKMEIFDPIPRERATIIKNINQYTLNNMEGSTKKEFADGSKLMKETLTFDLKIDDVKIAGISLDIALESEKYFGNESLKVMEAFRNIANAFFKIQKSQEKLEKYANYDELTGIYNRRMGMIILEEQMKFTKRYLTPLSICFLDVNNLKITNDKFGHNTGDKLLTDITMIIKQNIREIDILCRMGGDEFLIIFPKCTERNAEMIWERIKKDFDTINEIDKKDYEISVAHGIYEYKFNSFITLDELISFADKKMYTEKRKMKKDDKC</sequence>
<feature type="domain" description="GGDEF" evidence="3">
    <location>
        <begin position="591"/>
        <end position="721"/>
    </location>
</feature>
<feature type="transmembrane region" description="Helical" evidence="2">
    <location>
        <begin position="7"/>
        <end position="28"/>
    </location>
</feature>
<dbReference type="GO" id="GO:1902201">
    <property type="term" value="P:negative regulation of bacterial-type flagellum-dependent cell motility"/>
    <property type="evidence" value="ECO:0007669"/>
    <property type="project" value="TreeGrafter"/>
</dbReference>
<dbReference type="SUPFAM" id="SSF55073">
    <property type="entry name" value="Nucleotide cyclase"/>
    <property type="match status" value="1"/>
</dbReference>
<dbReference type="InterPro" id="IPR050469">
    <property type="entry name" value="Diguanylate_Cyclase"/>
</dbReference>
<dbReference type="CDD" id="cd01949">
    <property type="entry name" value="GGDEF"/>
    <property type="match status" value="1"/>
</dbReference>
<dbReference type="GO" id="GO:0005886">
    <property type="term" value="C:plasma membrane"/>
    <property type="evidence" value="ECO:0007669"/>
    <property type="project" value="TreeGrafter"/>
</dbReference>
<dbReference type="PROSITE" id="PS50887">
    <property type="entry name" value="GGDEF"/>
    <property type="match status" value="1"/>
</dbReference>
<protein>
    <submittedName>
        <fullName evidence="4">Diguanylate cyclase (GGDEF)-like protein</fullName>
    </submittedName>
</protein>
<feature type="coiled-coil region" evidence="1">
    <location>
        <begin position="334"/>
        <end position="386"/>
    </location>
</feature>
<dbReference type="PANTHER" id="PTHR45138:SF9">
    <property type="entry name" value="DIGUANYLATE CYCLASE DGCM-RELATED"/>
    <property type="match status" value="1"/>
</dbReference>
<evidence type="ECO:0000259" key="3">
    <source>
        <dbReference type="PROSITE" id="PS50887"/>
    </source>
</evidence>
<dbReference type="GO" id="GO:0043709">
    <property type="term" value="P:cell adhesion involved in single-species biofilm formation"/>
    <property type="evidence" value="ECO:0007669"/>
    <property type="project" value="TreeGrafter"/>
</dbReference>
<evidence type="ECO:0000313" key="4">
    <source>
        <dbReference type="EMBL" id="PWJ95046.1"/>
    </source>
</evidence>
<dbReference type="InterPro" id="IPR043128">
    <property type="entry name" value="Rev_trsase/Diguanyl_cyclase"/>
</dbReference>
<dbReference type="AlphaFoldDB" id="A0AA45HIL7"/>
<dbReference type="Pfam" id="PF00990">
    <property type="entry name" value="GGDEF"/>
    <property type="match status" value="1"/>
</dbReference>
<dbReference type="RefSeq" id="WP_109604588.1">
    <property type="nucleotide sequence ID" value="NZ_QGGI01000007.1"/>
</dbReference>
<dbReference type="EMBL" id="QGGI01000007">
    <property type="protein sequence ID" value="PWJ95046.1"/>
    <property type="molecule type" value="Genomic_DNA"/>
</dbReference>
<keyword evidence="1" id="KW-0175">Coiled coil</keyword>
<evidence type="ECO:0000256" key="1">
    <source>
        <dbReference type="SAM" id="Coils"/>
    </source>
</evidence>
<dbReference type="NCBIfam" id="TIGR00254">
    <property type="entry name" value="GGDEF"/>
    <property type="match status" value="1"/>
</dbReference>
<comment type="caution">
    <text evidence="4">The sequence shown here is derived from an EMBL/GenBank/DDBJ whole genome shotgun (WGS) entry which is preliminary data.</text>
</comment>
<reference evidence="4 5" key="1">
    <citation type="submission" date="2018-05" db="EMBL/GenBank/DDBJ databases">
        <title>Genomic Encyclopedia of Type Strains, Phase IV (KMG-IV): sequencing the most valuable type-strain genomes for metagenomic binning, comparative biology and taxonomic classification.</title>
        <authorList>
            <person name="Goeker M."/>
        </authorList>
    </citation>
    <scope>NUCLEOTIDE SEQUENCE [LARGE SCALE GENOMIC DNA]</scope>
    <source>
        <strain evidence="4 5">DSM 24906</strain>
    </source>
</reference>
<dbReference type="InterPro" id="IPR000160">
    <property type="entry name" value="GGDEF_dom"/>
</dbReference>
<proteinExistence type="predicted"/>
<name>A0AA45HIL7_9BACT</name>
<dbReference type="PANTHER" id="PTHR45138">
    <property type="entry name" value="REGULATORY COMPONENTS OF SENSORY TRANSDUCTION SYSTEM"/>
    <property type="match status" value="1"/>
</dbReference>